<sequence>ICNDELSLQTRIEQGYEKILEKKLNEKQQEIFLELYEKFYKKGWFTEADLIIIEKKLNLNPGDIMQIIRELIKKDLLGQAYYFK</sequence>
<evidence type="ECO:0000313" key="1">
    <source>
        <dbReference type="EMBL" id="KKN19920.1"/>
    </source>
</evidence>
<protein>
    <submittedName>
        <fullName evidence="1">Uncharacterized protein</fullName>
    </submittedName>
</protein>
<gene>
    <name evidence="1" type="ORF">LCGC14_0940920</name>
</gene>
<dbReference type="AlphaFoldDB" id="A0A0F9NK32"/>
<name>A0A0F9NK32_9ZZZZ</name>
<feature type="non-terminal residue" evidence="1">
    <location>
        <position position="1"/>
    </location>
</feature>
<dbReference type="EMBL" id="LAZR01003290">
    <property type="protein sequence ID" value="KKN19920.1"/>
    <property type="molecule type" value="Genomic_DNA"/>
</dbReference>
<proteinExistence type="predicted"/>
<reference evidence="1" key="1">
    <citation type="journal article" date="2015" name="Nature">
        <title>Complex archaea that bridge the gap between prokaryotes and eukaryotes.</title>
        <authorList>
            <person name="Spang A."/>
            <person name="Saw J.H."/>
            <person name="Jorgensen S.L."/>
            <person name="Zaremba-Niedzwiedzka K."/>
            <person name="Martijn J."/>
            <person name="Lind A.E."/>
            <person name="van Eijk R."/>
            <person name="Schleper C."/>
            <person name="Guy L."/>
            <person name="Ettema T.J."/>
        </authorList>
    </citation>
    <scope>NUCLEOTIDE SEQUENCE</scope>
</reference>
<comment type="caution">
    <text evidence="1">The sequence shown here is derived from an EMBL/GenBank/DDBJ whole genome shotgun (WGS) entry which is preliminary data.</text>
</comment>
<accession>A0A0F9NK32</accession>
<organism evidence="1">
    <name type="scientific">marine sediment metagenome</name>
    <dbReference type="NCBI Taxonomy" id="412755"/>
    <lineage>
        <taxon>unclassified sequences</taxon>
        <taxon>metagenomes</taxon>
        <taxon>ecological metagenomes</taxon>
    </lineage>
</organism>